<dbReference type="Proteomes" id="UP000606490">
    <property type="component" value="Unassembled WGS sequence"/>
</dbReference>
<organism evidence="2 3">
    <name type="scientific">Belnapia mucosa</name>
    <dbReference type="NCBI Taxonomy" id="2804532"/>
    <lineage>
        <taxon>Bacteria</taxon>
        <taxon>Pseudomonadati</taxon>
        <taxon>Pseudomonadota</taxon>
        <taxon>Alphaproteobacteria</taxon>
        <taxon>Acetobacterales</taxon>
        <taxon>Roseomonadaceae</taxon>
        <taxon>Belnapia</taxon>
    </lineage>
</organism>
<dbReference type="InterPro" id="IPR029058">
    <property type="entry name" value="AB_hydrolase_fold"/>
</dbReference>
<comment type="caution">
    <text evidence="2">The sequence shown here is derived from an EMBL/GenBank/DDBJ whole genome shotgun (WGS) entry which is preliminary data.</text>
</comment>
<dbReference type="SUPFAM" id="SSF53474">
    <property type="entry name" value="alpha/beta-Hydrolases"/>
    <property type="match status" value="1"/>
</dbReference>
<feature type="chain" id="PRO_5046188069" description="Alpha/beta hydrolase family protein" evidence="1">
    <location>
        <begin position="20"/>
        <end position="364"/>
    </location>
</feature>
<dbReference type="Gene3D" id="3.40.50.1820">
    <property type="entry name" value="alpha/beta hydrolase"/>
    <property type="match status" value="1"/>
</dbReference>
<feature type="signal peptide" evidence="1">
    <location>
        <begin position="1"/>
        <end position="19"/>
    </location>
</feature>
<name>A0ABS1V7A8_9PROT</name>
<proteinExistence type="predicted"/>
<reference evidence="2 3" key="1">
    <citation type="submission" date="2021-01" db="EMBL/GenBank/DDBJ databases">
        <title>Belnapia mucosa sp. nov. and Belnapia arida sp. nov., isolated from the Tabernas Desert (Almeria, Spain).</title>
        <authorList>
            <person name="Molina-Menor E."/>
            <person name="Vidal-Verdu A."/>
            <person name="Calonge A."/>
            <person name="Satari L."/>
            <person name="Pereto Magraner J."/>
            <person name="Porcar Miralles M."/>
        </authorList>
    </citation>
    <scope>NUCLEOTIDE SEQUENCE [LARGE SCALE GENOMIC DNA]</scope>
    <source>
        <strain evidence="2 3">T6</strain>
    </source>
</reference>
<gene>
    <name evidence="2" type="ORF">JMJ55_19610</name>
</gene>
<evidence type="ECO:0008006" key="4">
    <source>
        <dbReference type="Google" id="ProtNLM"/>
    </source>
</evidence>
<keyword evidence="3" id="KW-1185">Reference proteome</keyword>
<evidence type="ECO:0000256" key="1">
    <source>
        <dbReference type="SAM" id="SignalP"/>
    </source>
</evidence>
<evidence type="ECO:0000313" key="2">
    <source>
        <dbReference type="EMBL" id="MBL6457544.1"/>
    </source>
</evidence>
<dbReference type="RefSeq" id="WP_202827292.1">
    <property type="nucleotide sequence ID" value="NZ_JAEUXJ010000009.1"/>
</dbReference>
<accession>A0ABS1V7A8</accession>
<evidence type="ECO:0000313" key="3">
    <source>
        <dbReference type="Proteomes" id="UP000606490"/>
    </source>
</evidence>
<keyword evidence="1" id="KW-0732">Signal</keyword>
<protein>
    <recommendedName>
        <fullName evidence="4">Alpha/beta hydrolase family protein</fullName>
    </recommendedName>
</protein>
<dbReference type="EMBL" id="JAEUXJ010000009">
    <property type="protein sequence ID" value="MBL6457544.1"/>
    <property type="molecule type" value="Genomic_DNA"/>
</dbReference>
<sequence>MRFFLLPFLLLGLVRPSAAQTVPEAYRAVFSLEALGTAPPSALLAASYTLAYRGLVPHAAFALAREPSGRSAWGYAGGAPTAEAAEAMALERCRRSLGPVQAECRILARDARLADGPAVPLAEGRLGPFRSAPLMLRRGPAAAQGVVIWAHGYAGPARDLRGSAAPGFTAILNDAGWDVLRFDRHPGDDALYTSLPRLTEGLAAVRAAGYRRIVLAGQSRGGWQAIMAASARPELVEAVIATAPAAHGEASRANNLLAGIDDFRRLLAGLPARGPRLAVALFEGDDFDPDPERRAGLVEDAAATRPAPLLVLWPAGAEPAPIRGHGGAADPRFTMLYGACLLTLVQAPEAAAPRGLRRAPCGGG</sequence>